<dbReference type="PROSITE" id="PS50404">
    <property type="entry name" value="GST_NTER"/>
    <property type="match status" value="1"/>
</dbReference>
<gene>
    <name evidence="2" type="ORF">SAMN05444003_1427</name>
</gene>
<keyword evidence="2" id="KW-0808">Transferase</keyword>
<name>A0A1M5NHN3_9RHOB</name>
<keyword evidence="3" id="KW-1185">Reference proteome</keyword>
<dbReference type="Gene3D" id="3.40.30.10">
    <property type="entry name" value="Glutaredoxin"/>
    <property type="match status" value="1"/>
</dbReference>
<dbReference type="Gene3D" id="1.20.1050.10">
    <property type="match status" value="1"/>
</dbReference>
<dbReference type="GO" id="GO:0006559">
    <property type="term" value="P:L-phenylalanine catabolic process"/>
    <property type="evidence" value="ECO:0007669"/>
    <property type="project" value="TreeGrafter"/>
</dbReference>
<dbReference type="EMBL" id="FQXB01000001">
    <property type="protein sequence ID" value="SHG89084.1"/>
    <property type="molecule type" value="Genomic_DNA"/>
</dbReference>
<dbReference type="GO" id="GO:0016034">
    <property type="term" value="F:maleylacetoacetate isomerase activity"/>
    <property type="evidence" value="ECO:0007669"/>
    <property type="project" value="TreeGrafter"/>
</dbReference>
<reference evidence="2 3" key="1">
    <citation type="submission" date="2016-11" db="EMBL/GenBank/DDBJ databases">
        <authorList>
            <person name="Jaros S."/>
            <person name="Januszkiewicz K."/>
            <person name="Wedrychowicz H."/>
        </authorList>
    </citation>
    <scope>NUCLEOTIDE SEQUENCE [LARGE SCALE GENOMIC DNA]</scope>
    <source>
        <strain evidence="2 3">DSM 28715</strain>
    </source>
</reference>
<dbReference type="STRING" id="1508389.SAMN05444003_1427"/>
<accession>A0A1M5NHN3</accession>
<dbReference type="GO" id="GO:0004364">
    <property type="term" value="F:glutathione transferase activity"/>
    <property type="evidence" value="ECO:0007669"/>
    <property type="project" value="TreeGrafter"/>
</dbReference>
<dbReference type="SUPFAM" id="SSF52833">
    <property type="entry name" value="Thioredoxin-like"/>
    <property type="match status" value="1"/>
</dbReference>
<dbReference type="PANTHER" id="PTHR42673:SF22">
    <property type="entry name" value="GST N-TERMINAL DOMAIN-CONTAINING PROTEIN"/>
    <property type="match status" value="1"/>
</dbReference>
<sequence length="229" mass="25597">MTYELYIGDRSFSSWSYRGWLMLEKFDLPYTTKLVGLYAGTMADEMTHLAPAKTVPAMVTPEGHVLTDSLAMGETLAERHPDAGLWPADPAARALARSITAEIHSSFMPLRDACPNMIYCTWDGFEPSEAVLQDIKRIEELWALARSRHGTDGPWLYGAYSLADVFYAPVAFRMTTYKLPISEASQVYVNAHLADPAFAIWKAEADKESYDPFPYDLGLTRQPWPSSAG</sequence>
<dbReference type="InterPro" id="IPR004045">
    <property type="entry name" value="Glutathione_S-Trfase_N"/>
</dbReference>
<evidence type="ECO:0000259" key="1">
    <source>
        <dbReference type="PROSITE" id="PS50404"/>
    </source>
</evidence>
<evidence type="ECO:0000313" key="2">
    <source>
        <dbReference type="EMBL" id="SHG89084.1"/>
    </source>
</evidence>
<dbReference type="AlphaFoldDB" id="A0A1M5NHN3"/>
<organism evidence="2 3">
    <name type="scientific">Cognatiyoonia sediminum</name>
    <dbReference type="NCBI Taxonomy" id="1508389"/>
    <lineage>
        <taxon>Bacteria</taxon>
        <taxon>Pseudomonadati</taxon>
        <taxon>Pseudomonadota</taxon>
        <taxon>Alphaproteobacteria</taxon>
        <taxon>Rhodobacterales</taxon>
        <taxon>Paracoccaceae</taxon>
        <taxon>Cognatiyoonia</taxon>
    </lineage>
</organism>
<dbReference type="Proteomes" id="UP000184074">
    <property type="component" value="Unassembled WGS sequence"/>
</dbReference>
<dbReference type="Pfam" id="PF13409">
    <property type="entry name" value="GST_N_2"/>
    <property type="match status" value="1"/>
</dbReference>
<dbReference type="SUPFAM" id="SSF47616">
    <property type="entry name" value="GST C-terminal domain-like"/>
    <property type="match status" value="1"/>
</dbReference>
<dbReference type="GO" id="GO:0006749">
    <property type="term" value="P:glutathione metabolic process"/>
    <property type="evidence" value="ECO:0007669"/>
    <property type="project" value="TreeGrafter"/>
</dbReference>
<dbReference type="InterPro" id="IPR036282">
    <property type="entry name" value="Glutathione-S-Trfase_C_sf"/>
</dbReference>
<feature type="domain" description="GST N-terminal" evidence="1">
    <location>
        <begin position="1"/>
        <end position="84"/>
    </location>
</feature>
<evidence type="ECO:0000313" key="3">
    <source>
        <dbReference type="Proteomes" id="UP000184074"/>
    </source>
</evidence>
<dbReference type="CDD" id="cd03194">
    <property type="entry name" value="GST_C_3"/>
    <property type="match status" value="1"/>
</dbReference>
<dbReference type="OrthoDB" id="9799538at2"/>
<protein>
    <submittedName>
        <fullName evidence="2">Glutathione S-transferase</fullName>
    </submittedName>
</protein>
<dbReference type="RefSeq" id="WP_072900112.1">
    <property type="nucleotide sequence ID" value="NZ_FQXB01000001.1"/>
</dbReference>
<dbReference type="PANTHER" id="PTHR42673">
    <property type="entry name" value="MALEYLACETOACETATE ISOMERASE"/>
    <property type="match status" value="1"/>
</dbReference>
<dbReference type="InterPro" id="IPR036249">
    <property type="entry name" value="Thioredoxin-like_sf"/>
</dbReference>
<proteinExistence type="predicted"/>